<dbReference type="AlphaFoldDB" id="A0A3G1KY51"/>
<keyword evidence="2" id="KW-0670">Pyruvate</keyword>
<dbReference type="OrthoDB" id="9812167at2"/>
<evidence type="ECO:0000313" key="3">
    <source>
        <dbReference type="Proteomes" id="UP000323521"/>
    </source>
</evidence>
<reference evidence="2 3" key="1">
    <citation type="submission" date="2016-10" db="EMBL/GenBank/DDBJ databases">
        <title>Complete Genome Sequence of Peptococcaceae strain DCMF.</title>
        <authorList>
            <person name="Edwards R.J."/>
            <person name="Holland S.I."/>
            <person name="Deshpande N.P."/>
            <person name="Wong Y.K."/>
            <person name="Ertan H."/>
            <person name="Manefield M."/>
            <person name="Russell T.L."/>
            <person name="Lee M.J."/>
        </authorList>
    </citation>
    <scope>NUCLEOTIDE SEQUENCE [LARGE SCALE GENOMIC DNA]</scope>
    <source>
        <strain evidence="2 3">DCMF</strain>
    </source>
</reference>
<dbReference type="KEGG" id="fwa:DCMF_23615"/>
<dbReference type="RefSeq" id="WP_148136692.1">
    <property type="nucleotide sequence ID" value="NZ_CP017634.1"/>
</dbReference>
<dbReference type="Gene3D" id="3.30.1490.20">
    <property type="entry name" value="ATP-grasp fold, A domain"/>
    <property type="match status" value="1"/>
</dbReference>
<protein>
    <submittedName>
        <fullName evidence="2">Phosphoenolpyruvate synthase</fullName>
    </submittedName>
</protein>
<name>A0A3G1KY51_FORW1</name>
<gene>
    <name evidence="2" type="ORF">DCMF_23615</name>
</gene>
<dbReference type="Pfam" id="PF01326">
    <property type="entry name" value="PPDK_N"/>
    <property type="match status" value="1"/>
</dbReference>
<proteinExistence type="predicted"/>
<dbReference type="EMBL" id="CP017634">
    <property type="protein sequence ID" value="ATW27340.1"/>
    <property type="molecule type" value="Genomic_DNA"/>
</dbReference>
<evidence type="ECO:0000313" key="2">
    <source>
        <dbReference type="EMBL" id="ATW27340.1"/>
    </source>
</evidence>
<dbReference type="InterPro" id="IPR002192">
    <property type="entry name" value="PPDK_AMP/ATP-bd"/>
</dbReference>
<dbReference type="GO" id="GO:0005524">
    <property type="term" value="F:ATP binding"/>
    <property type="evidence" value="ECO:0007669"/>
    <property type="project" value="InterPro"/>
</dbReference>
<feature type="domain" description="Pyruvate phosphate dikinase AMP/ATP-binding" evidence="1">
    <location>
        <begin position="311"/>
        <end position="693"/>
    </location>
</feature>
<sequence length="882" mass="100507">MDFTPSGSDFGNTHFGKPSTGVPGLDYIIDYLRLGDNVVLHVDSIDDYIYFVTPFVEQAHQEGKKINYIRFAEHKPLIAPGENVTIYDLDANAGFEVFSTQVHQIATREGEGVYYVFDCLSELLSAWATDLMIGNFFNITCPYLYELNTIAYFSILRNRNSFSTVATIRETTQLLLDIYNCDGDVFVHPLKAQNRYSPSMFFPHVQRGENFVPVTSGVDGAKLYACVISRGLGKTERNWDYWDQVFFKASEIYEKAQKQDQSGGTEETKMVETICKMVLSKDKTILNLVKNNFCLGDLLDIKSRMIGSGFIGGKTVGMLLARKILDQNPLLKWDDFLEPHDSYYIGSDVFYTFLVQNGWWKLRMEQKCPDKYFQAAKELKEKIMKGRLPEAVRDQFKRMLEHFGQSPIVVRSSSLLEDGFGNAFAGKYVSIFCVNQGTPEQRYQEFEKAVRTAYASTMNEDALNYRLQRGLAEKDEQMALLVQRVSGTYHGDYFFPDIAGVGLSYNTYVWKDSMAPEAGMLRLVFGLGTRAVGRTEGDYPRVVALDAPLLRPCGNMDDIRKYSQHEVDVLNIKENQWETISFRQLTNEKLDLRLNLVAVKDWETEKKLKELGMAGEQAWVVTFDKLLSNPDFLNTMQSMLKILEEGYQCPVDVEFTVNFDTEEKPRINLLQCRSLQTKGQHTKVNIPQSIEEKDILFRSTGNFMGGNLELLINRIIFIDPQQYHQLPIRNKYDIAHLIGEINRLVDDNAETATLLLGPGRWGSSTPSLGVPVTFSDINHMRVLGEVAFFTAGFCPELSFGTHFFQDLVETDIFYVAIFPEKEDVIFNQKWLDEAPNHLGTILPGNDQWMHVVKVIDLSQAFPGKNLYINADLVSQKIICYTL</sequence>
<accession>A0A3G1KY51</accession>
<dbReference type="SUPFAM" id="SSF56059">
    <property type="entry name" value="Glutathione synthetase ATP-binding domain-like"/>
    <property type="match status" value="1"/>
</dbReference>
<dbReference type="GO" id="GO:0016301">
    <property type="term" value="F:kinase activity"/>
    <property type="evidence" value="ECO:0007669"/>
    <property type="project" value="InterPro"/>
</dbReference>
<dbReference type="InterPro" id="IPR013815">
    <property type="entry name" value="ATP_grasp_subdomain_1"/>
</dbReference>
<organism evidence="2 3">
    <name type="scientific">Formimonas warabiya</name>
    <dbReference type="NCBI Taxonomy" id="1761012"/>
    <lineage>
        <taxon>Bacteria</taxon>
        <taxon>Bacillati</taxon>
        <taxon>Bacillota</taxon>
        <taxon>Clostridia</taxon>
        <taxon>Eubacteriales</taxon>
        <taxon>Peptococcaceae</taxon>
        <taxon>Candidatus Formimonas</taxon>
    </lineage>
</organism>
<evidence type="ECO:0000259" key="1">
    <source>
        <dbReference type="Pfam" id="PF01326"/>
    </source>
</evidence>
<keyword evidence="3" id="KW-1185">Reference proteome</keyword>
<dbReference type="Proteomes" id="UP000323521">
    <property type="component" value="Chromosome"/>
</dbReference>